<dbReference type="AlphaFoldDB" id="A0A381XX87"/>
<reference evidence="1" key="1">
    <citation type="submission" date="2018-05" db="EMBL/GenBank/DDBJ databases">
        <authorList>
            <person name="Lanie J.A."/>
            <person name="Ng W.-L."/>
            <person name="Kazmierczak K.M."/>
            <person name="Andrzejewski T.M."/>
            <person name="Davidsen T.M."/>
            <person name="Wayne K.J."/>
            <person name="Tettelin H."/>
            <person name="Glass J.I."/>
            <person name="Rusch D."/>
            <person name="Podicherti R."/>
            <person name="Tsui H.-C.T."/>
            <person name="Winkler M.E."/>
        </authorList>
    </citation>
    <scope>NUCLEOTIDE SEQUENCE</scope>
</reference>
<sequence length="46" mass="5395">MKILGQKLNRRFFLSLFSLSALTTFLPGKVFGVSDYRRDKNIPKQY</sequence>
<accession>A0A381XX87</accession>
<gene>
    <name evidence="1" type="ORF">METZ01_LOCUS122104</name>
</gene>
<proteinExistence type="predicted"/>
<name>A0A381XX87_9ZZZZ</name>
<evidence type="ECO:0000313" key="1">
    <source>
        <dbReference type="EMBL" id="SVA69250.1"/>
    </source>
</evidence>
<protein>
    <submittedName>
        <fullName evidence="1">Uncharacterized protein</fullName>
    </submittedName>
</protein>
<dbReference type="EMBL" id="UINC01016674">
    <property type="protein sequence ID" value="SVA69250.1"/>
    <property type="molecule type" value="Genomic_DNA"/>
</dbReference>
<organism evidence="1">
    <name type="scientific">marine metagenome</name>
    <dbReference type="NCBI Taxonomy" id="408172"/>
    <lineage>
        <taxon>unclassified sequences</taxon>
        <taxon>metagenomes</taxon>
        <taxon>ecological metagenomes</taxon>
    </lineage>
</organism>
<feature type="non-terminal residue" evidence="1">
    <location>
        <position position="46"/>
    </location>
</feature>